<dbReference type="InterPro" id="IPR013578">
    <property type="entry name" value="Peptidase_M16C_assoc"/>
</dbReference>
<dbReference type="InterPro" id="IPR055130">
    <property type="entry name" value="PreP_C"/>
</dbReference>
<dbReference type="RefSeq" id="WP_194077006.1">
    <property type="nucleotide sequence ID" value="NZ_CP061839.1"/>
</dbReference>
<reference evidence="3 4" key="1">
    <citation type="submission" date="2020-09" db="EMBL/GenBank/DDBJ databases">
        <title>Characterization of Treponema spp. from bovine digital dermatitis in Korea.</title>
        <authorList>
            <person name="Espiritu H.M."/>
            <person name="Cho Y.I."/>
            <person name="Mamuad L."/>
        </authorList>
    </citation>
    <scope>NUCLEOTIDE SEQUENCE [LARGE SCALE GENOMIC DNA]</scope>
    <source>
        <strain evidence="3 4">KS1</strain>
    </source>
</reference>
<keyword evidence="1" id="KW-0175">Coiled coil</keyword>
<evidence type="ECO:0000259" key="2">
    <source>
        <dbReference type="SMART" id="SM01264"/>
    </source>
</evidence>
<dbReference type="AlphaFoldDB" id="A0A7S6WQI9"/>
<dbReference type="InterPro" id="IPR011765">
    <property type="entry name" value="Pept_M16_N"/>
</dbReference>
<feature type="coiled-coil region" evidence="1">
    <location>
        <begin position="471"/>
        <end position="498"/>
    </location>
</feature>
<dbReference type="GO" id="GO:0016485">
    <property type="term" value="P:protein processing"/>
    <property type="evidence" value="ECO:0007669"/>
    <property type="project" value="TreeGrafter"/>
</dbReference>
<sequence length="1003" mass="112841">MSELIYGFEIISKNPLPEFNAVGVYARHKKTGLELYHILNDDEENLFSYNFMTSSPNSTGVAHIIEHTVLCGSKNYPLKDPFMVLVKQSVNTFLNAMTYPDKTVYPASSVVEADYFNLMSVYGDAVFFPNLAEWAFKQEGHRFEIGEDGRVSVQGVVLNEMRANYSDFDGVMYDAAIASICKGSIYEKDSGGSPLEIPDLTYEEYKAFHKKYYHPVNCRIFLMGNIPTEKQMKFLEEKFLSKFEAAEKPDFVPPIKPYEKPLTFSVPAPASESDDGTKESAVLNWLLPETFDTEKLMQAFLIGEILIGHNGAYLNKILLESGICEDLYAYNGVSKSIRNITFTFGIKDAKRGKHDEFKNTVFNALRKLVKDGISKKEIETAIHSIDFSNREIKRNYGPFGITLMERAMNGWTYGHNPESTIQYTKTFEKIKKDIETENCYVENLIQKYLIDNNHYALTIVYPDKEFCKRLDKSLEKRAEMFEKTLSEKERRAMLEEQEKADKFKQTPDSLEHLALIPSISKKDLPPLPKPAPEELIFIKEVPVVLHEQPTNEIGYFQIAFPIDNLSYDEYKYIPLLTSCMLNMGTDKLTWSEASSKAANLLGGFGASAAVFSMSPCKDVPILKNTNKLSIEQIAGRDWITVSGKMLGELIPETMDFVFELLKTVSFSDKKRLTDLVTQRKNDFESLPALDGNTFALLRAAAPLSEKNAKRELLSGISQLKFLRNVYSEIKNEKALNGLIEKLSSIYKTVFNSGIIIEVTGTGKNITDLKRALEKNITSSTSSFKAPVKRTNLNFENEFKFKKEEKNRLELIPAQLQVGFAVSVFKSSAFGTMEQAAEAVLCKWLSNGPLWEKIRSIGGAYGAFTVPMTSESFLALVSYRDPNPVNSLNEFLNAIGQTLKEDFSEKTIESLITGRYGRELTPLTPSGKGASAFKDILSGISYSVKKRTVENMLKTTADDLRTCAETLLQNKNTLSSTILASESAIASCKTVKEILPNQIISERI</sequence>
<dbReference type="GO" id="GO:0004222">
    <property type="term" value="F:metalloendopeptidase activity"/>
    <property type="evidence" value="ECO:0007669"/>
    <property type="project" value="TreeGrafter"/>
</dbReference>
<dbReference type="Proteomes" id="UP000593915">
    <property type="component" value="Chromosome"/>
</dbReference>
<dbReference type="SMART" id="SM01264">
    <property type="entry name" value="M16C_associated"/>
    <property type="match status" value="1"/>
</dbReference>
<dbReference type="PANTHER" id="PTHR43016">
    <property type="entry name" value="PRESEQUENCE PROTEASE"/>
    <property type="match status" value="1"/>
</dbReference>
<evidence type="ECO:0000313" key="3">
    <source>
        <dbReference type="EMBL" id="QOW61513.1"/>
    </source>
</evidence>
<dbReference type="Pfam" id="PF05193">
    <property type="entry name" value="Peptidase_M16_C"/>
    <property type="match status" value="1"/>
</dbReference>
<feature type="domain" description="Peptidase M16C associated" evidence="2">
    <location>
        <begin position="460"/>
        <end position="725"/>
    </location>
</feature>
<name>A0A7S6WQI9_9SPIR</name>
<proteinExistence type="predicted"/>
<accession>A0A7S6WQI9</accession>
<dbReference type="SUPFAM" id="SSF63411">
    <property type="entry name" value="LuxS/MPP-like metallohydrolase"/>
    <property type="match status" value="4"/>
</dbReference>
<dbReference type="GO" id="GO:0046872">
    <property type="term" value="F:metal ion binding"/>
    <property type="evidence" value="ECO:0007669"/>
    <property type="project" value="InterPro"/>
</dbReference>
<dbReference type="InterPro" id="IPR011249">
    <property type="entry name" value="Metalloenz_LuxS/M16"/>
</dbReference>
<dbReference type="InterPro" id="IPR007863">
    <property type="entry name" value="Peptidase_M16_C"/>
</dbReference>
<evidence type="ECO:0000313" key="4">
    <source>
        <dbReference type="Proteomes" id="UP000593915"/>
    </source>
</evidence>
<evidence type="ECO:0000256" key="1">
    <source>
        <dbReference type="SAM" id="Coils"/>
    </source>
</evidence>
<dbReference type="EMBL" id="CP061839">
    <property type="protein sequence ID" value="QOW61513.1"/>
    <property type="molecule type" value="Genomic_DNA"/>
</dbReference>
<gene>
    <name evidence="3" type="ORF">IFE08_03760</name>
</gene>
<protein>
    <submittedName>
        <fullName evidence="3">Insulinase family protein</fullName>
    </submittedName>
</protein>
<dbReference type="Gene3D" id="3.30.830.10">
    <property type="entry name" value="Metalloenzyme, LuxS/M16 peptidase-like"/>
    <property type="match status" value="4"/>
</dbReference>
<organism evidence="3 4">
    <name type="scientific">Treponema pedis</name>
    <dbReference type="NCBI Taxonomy" id="409322"/>
    <lineage>
        <taxon>Bacteria</taxon>
        <taxon>Pseudomonadati</taxon>
        <taxon>Spirochaetota</taxon>
        <taxon>Spirochaetia</taxon>
        <taxon>Spirochaetales</taxon>
        <taxon>Treponemataceae</taxon>
        <taxon>Treponema</taxon>
    </lineage>
</organism>
<dbReference type="Pfam" id="PF00675">
    <property type="entry name" value="Peptidase_M16"/>
    <property type="match status" value="1"/>
</dbReference>
<dbReference type="Pfam" id="PF08367">
    <property type="entry name" value="M16C_assoc"/>
    <property type="match status" value="1"/>
</dbReference>
<dbReference type="PANTHER" id="PTHR43016:SF13">
    <property type="entry name" value="PRESEQUENCE PROTEASE, MITOCHONDRIAL"/>
    <property type="match status" value="1"/>
</dbReference>
<dbReference type="Pfam" id="PF22516">
    <property type="entry name" value="PreP_C"/>
    <property type="match status" value="1"/>
</dbReference>